<dbReference type="PANTHER" id="PTHR35041:SF6">
    <property type="entry name" value="FORMYLMETHIONINE DEFORMYLASE-LIKE PROTEIN-RELATED"/>
    <property type="match status" value="1"/>
</dbReference>
<dbReference type="AlphaFoldDB" id="A0A9P9IB54"/>
<evidence type="ECO:0000256" key="1">
    <source>
        <dbReference type="SAM" id="Phobius"/>
    </source>
</evidence>
<sequence>MSPSDESQDLVSSILSPIPNTSQGTGSAKLVYTENTSYDSLSDDWINQATEQVFPDINLDIQDPLKNNFATCCCSRESIVSIDKLKAKPTYRVIDRRSWWNHWKTIAAITIFLVIALACAVTHYLLFRSLNGTLTDGGYLTQRQTSSISLLLTTIFKATMTASVGICFTQHLWHILRGTPTSTQHLFFALWHNFFWMLGIAMIYPSGALTVRLQDWTVTSSNSNVSVLNPTVPSDFNAMMIEESKQYPSLATLDRPEENTGEARYKYRGPRTALKYLAKSALTISNAYDLSTSPGENTTYYMRAPVPQFSCTKIVENQTIDLEKDEKNGSVVADIFVISYNSSEGLLNIAQRESVDKFYAQPANFSLPIEASHKFKAKVKQSQLVCRSRTAWYEIKVSYPRGVQKIDYFLLSQSPLPKDPPWEESRWRTEAWTVETFIGNLTRQEYARWPWSRERNDKTKYPQVVRDWITKTADILLLYNQYALLDSLGILIQYTYRVSYSVNPLKCKNEDDRLDDGSNVTNCYWNSTQIQPLGLNEQTPLDGSVFQKSRYKDIVEPNQELGVDRDEAPGMRSSFDPRTLLITEETLNKVLKDIAFSALSLDTWKRTISINTTRYSNTYHFSRPLSLIIPYSLCLEVGVIFAVVGIVAMWRNGAPASDGGFLQVMMATRGDTEMERLVVQQGLRSTDDVSKELKRLEIRYGALYIGDAKDGETRLGFGTVDETMSLRRRYTDATYA</sequence>
<gene>
    <name evidence="2" type="ORF">B0J11DRAFT_619389</name>
</gene>
<reference evidence="2" key="1">
    <citation type="journal article" date="2021" name="Nat. Commun.">
        <title>Genetic determinants of endophytism in the Arabidopsis root mycobiome.</title>
        <authorList>
            <person name="Mesny F."/>
            <person name="Miyauchi S."/>
            <person name="Thiergart T."/>
            <person name="Pickel B."/>
            <person name="Atanasova L."/>
            <person name="Karlsson M."/>
            <person name="Huettel B."/>
            <person name="Barry K.W."/>
            <person name="Haridas S."/>
            <person name="Chen C."/>
            <person name="Bauer D."/>
            <person name="Andreopoulos W."/>
            <person name="Pangilinan J."/>
            <person name="LaButti K."/>
            <person name="Riley R."/>
            <person name="Lipzen A."/>
            <person name="Clum A."/>
            <person name="Drula E."/>
            <person name="Henrissat B."/>
            <person name="Kohler A."/>
            <person name="Grigoriev I.V."/>
            <person name="Martin F.M."/>
            <person name="Hacquard S."/>
        </authorList>
    </citation>
    <scope>NUCLEOTIDE SEQUENCE</scope>
    <source>
        <strain evidence="2">MPI-CAGE-CH-0243</strain>
    </source>
</reference>
<keyword evidence="3" id="KW-1185">Reference proteome</keyword>
<feature type="transmembrane region" description="Helical" evidence="1">
    <location>
        <begin position="185"/>
        <end position="204"/>
    </location>
</feature>
<feature type="transmembrane region" description="Helical" evidence="1">
    <location>
        <begin position="106"/>
        <end position="127"/>
    </location>
</feature>
<dbReference type="EMBL" id="JAGMWT010000019">
    <property type="protein sequence ID" value="KAH7113254.1"/>
    <property type="molecule type" value="Genomic_DNA"/>
</dbReference>
<feature type="transmembrane region" description="Helical" evidence="1">
    <location>
        <begin position="147"/>
        <end position="173"/>
    </location>
</feature>
<dbReference type="Proteomes" id="UP000700596">
    <property type="component" value="Unassembled WGS sequence"/>
</dbReference>
<keyword evidence="1" id="KW-0812">Transmembrane</keyword>
<feature type="transmembrane region" description="Helical" evidence="1">
    <location>
        <begin position="628"/>
        <end position="650"/>
    </location>
</feature>
<dbReference type="OrthoDB" id="5322539at2759"/>
<proteinExistence type="predicted"/>
<evidence type="ECO:0000313" key="2">
    <source>
        <dbReference type="EMBL" id="KAH7113254.1"/>
    </source>
</evidence>
<keyword evidence="1" id="KW-0472">Membrane</keyword>
<organism evidence="2 3">
    <name type="scientific">Dendryphion nanum</name>
    <dbReference type="NCBI Taxonomy" id="256645"/>
    <lineage>
        <taxon>Eukaryota</taxon>
        <taxon>Fungi</taxon>
        <taxon>Dikarya</taxon>
        <taxon>Ascomycota</taxon>
        <taxon>Pezizomycotina</taxon>
        <taxon>Dothideomycetes</taxon>
        <taxon>Pleosporomycetidae</taxon>
        <taxon>Pleosporales</taxon>
        <taxon>Torulaceae</taxon>
        <taxon>Dendryphion</taxon>
    </lineage>
</organism>
<comment type="caution">
    <text evidence="2">The sequence shown here is derived from an EMBL/GenBank/DDBJ whole genome shotgun (WGS) entry which is preliminary data.</text>
</comment>
<name>A0A9P9IB54_9PLEO</name>
<dbReference type="PANTHER" id="PTHR35041">
    <property type="entry name" value="MEDIATOR OF RNA POLYMERASE II TRANSCRIPTION SUBUNIT 1"/>
    <property type="match status" value="1"/>
</dbReference>
<keyword evidence="1" id="KW-1133">Transmembrane helix</keyword>
<accession>A0A9P9IB54</accession>
<protein>
    <submittedName>
        <fullName evidence="2">Uncharacterized protein</fullName>
    </submittedName>
</protein>
<evidence type="ECO:0000313" key="3">
    <source>
        <dbReference type="Proteomes" id="UP000700596"/>
    </source>
</evidence>